<name>A0ABV8TU52_9ACTN</name>
<proteinExistence type="predicted"/>
<protein>
    <recommendedName>
        <fullName evidence="3">Tail terminator</fullName>
    </recommendedName>
</protein>
<sequence length="168" mass="18863">MAEAVMYMSGLPKEVYQMAQFSPIEDVVLPLLREALPWLEVVSQMTFAQSLPLIIARRTYSGAEGGDPRFIDAGDLVVHTLAEGPDGDADAAVLAEAARIALFDAWRENKQVPGRGYLTRVEVRTPPRRAADWITPQGPVQYADLPELTWRYEATYSISVRRPRHRRP</sequence>
<organism evidence="1 2">
    <name type="scientific">Salininema proteolyticum</name>
    <dbReference type="NCBI Taxonomy" id="1607685"/>
    <lineage>
        <taxon>Bacteria</taxon>
        <taxon>Bacillati</taxon>
        <taxon>Actinomycetota</taxon>
        <taxon>Actinomycetes</taxon>
        <taxon>Glycomycetales</taxon>
        <taxon>Glycomycetaceae</taxon>
        <taxon>Salininema</taxon>
    </lineage>
</organism>
<dbReference type="EMBL" id="JBHSDK010000002">
    <property type="protein sequence ID" value="MFC4334086.1"/>
    <property type="molecule type" value="Genomic_DNA"/>
</dbReference>
<comment type="caution">
    <text evidence="1">The sequence shown here is derived from an EMBL/GenBank/DDBJ whole genome shotgun (WGS) entry which is preliminary data.</text>
</comment>
<dbReference type="Proteomes" id="UP001595823">
    <property type="component" value="Unassembled WGS sequence"/>
</dbReference>
<gene>
    <name evidence="1" type="ORF">ACFPET_02615</name>
</gene>
<keyword evidence="2" id="KW-1185">Reference proteome</keyword>
<evidence type="ECO:0000313" key="2">
    <source>
        <dbReference type="Proteomes" id="UP001595823"/>
    </source>
</evidence>
<evidence type="ECO:0000313" key="1">
    <source>
        <dbReference type="EMBL" id="MFC4334086.1"/>
    </source>
</evidence>
<dbReference type="RefSeq" id="WP_380617820.1">
    <property type="nucleotide sequence ID" value="NZ_JBHSDK010000002.1"/>
</dbReference>
<reference evidence="2" key="1">
    <citation type="journal article" date="2019" name="Int. J. Syst. Evol. Microbiol.">
        <title>The Global Catalogue of Microorganisms (GCM) 10K type strain sequencing project: providing services to taxonomists for standard genome sequencing and annotation.</title>
        <authorList>
            <consortium name="The Broad Institute Genomics Platform"/>
            <consortium name="The Broad Institute Genome Sequencing Center for Infectious Disease"/>
            <person name="Wu L."/>
            <person name="Ma J."/>
        </authorList>
    </citation>
    <scope>NUCLEOTIDE SEQUENCE [LARGE SCALE GENOMIC DNA]</scope>
    <source>
        <strain evidence="2">IBRC-M 10908</strain>
    </source>
</reference>
<evidence type="ECO:0008006" key="3">
    <source>
        <dbReference type="Google" id="ProtNLM"/>
    </source>
</evidence>
<accession>A0ABV8TU52</accession>